<dbReference type="InterPro" id="IPR007428">
    <property type="entry name" value="MlaA"/>
</dbReference>
<dbReference type="GO" id="GO:0120010">
    <property type="term" value="P:intermembrane phospholipid transfer"/>
    <property type="evidence" value="ECO:0007669"/>
    <property type="project" value="TreeGrafter"/>
</dbReference>
<dbReference type="AlphaFoldDB" id="A0A9Q8X0T0"/>
<dbReference type="PANTHER" id="PTHR30035">
    <property type="entry name" value="LIPOPROTEIN VACJ-RELATED"/>
    <property type="match status" value="1"/>
</dbReference>
<evidence type="ECO:0000313" key="4">
    <source>
        <dbReference type="Proteomes" id="UP001056381"/>
    </source>
</evidence>
<gene>
    <name evidence="3" type="ORF">M9B40_03030</name>
</gene>
<dbReference type="Proteomes" id="UP001056381">
    <property type="component" value="Chromosome"/>
</dbReference>
<keyword evidence="2" id="KW-0732">Signal</keyword>
<dbReference type="PRINTS" id="PR01805">
    <property type="entry name" value="VACJLIPOPROT"/>
</dbReference>
<keyword evidence="3" id="KW-0449">Lipoprotein</keyword>
<evidence type="ECO:0000256" key="1">
    <source>
        <dbReference type="ARBA" id="ARBA00010634"/>
    </source>
</evidence>
<evidence type="ECO:0000256" key="2">
    <source>
        <dbReference type="ARBA" id="ARBA00022729"/>
    </source>
</evidence>
<comment type="similarity">
    <text evidence="1">Belongs to the MlaA family.</text>
</comment>
<sequence length="239" mass="26909">MKRFLFLFFISAFSIAEDAETAVDPFESTNRIIFQISDDLDTVVLKPVAEIYRDTTPKFVKNSLTNFFYNLSEVDTIVNQLLQGKIVLAGQDTLRFLINSTIGIGGFFDVATKVGLERHDEDFGQTLGYWGVPSGPYVFLPVIGPSTVRDSFSKPTSWFLSGNLSVSDDEAKIIINLLDAVETRERLLVAEKLIVGDKYEFVKSVYLQTRNDLVFDGEVEDEFLTDLELDLFSEDPLSN</sequence>
<dbReference type="EMBL" id="CP097966">
    <property type="protein sequence ID" value="URQ62719.1"/>
    <property type="molecule type" value="Genomic_DNA"/>
</dbReference>
<reference evidence="3" key="1">
    <citation type="submission" date="2022-05" db="EMBL/GenBank/DDBJ databases">
        <title>Single-amplified genomics reveal most streamlined microbe among free-living bacteria.</title>
        <authorList>
            <person name="Roda-Garcia J."/>
            <person name="Haro-Moreno J.M."/>
            <person name="Rodriguez-Valera F."/>
            <person name="Almagro-Moreno S."/>
            <person name="Lopez-Perez M."/>
        </authorList>
    </citation>
    <scope>NUCLEOTIDE SEQUENCE</scope>
    <source>
        <strain evidence="3">TMED112-D2-2</strain>
    </source>
</reference>
<protein>
    <submittedName>
        <fullName evidence="3">VacJ family lipoprotein</fullName>
    </submittedName>
</protein>
<dbReference type="PANTHER" id="PTHR30035:SF3">
    <property type="entry name" value="INTERMEMBRANE PHOSPHOLIPID TRANSPORT SYSTEM LIPOPROTEIN MLAA"/>
    <property type="match status" value="1"/>
</dbReference>
<accession>A0A9Q8X0T0</accession>
<dbReference type="GO" id="GO:0016020">
    <property type="term" value="C:membrane"/>
    <property type="evidence" value="ECO:0007669"/>
    <property type="project" value="InterPro"/>
</dbReference>
<evidence type="ECO:0000313" key="3">
    <source>
        <dbReference type="EMBL" id="URQ62719.1"/>
    </source>
</evidence>
<name>A0A9Q8X0T0_9GAMM</name>
<organism evidence="3 4">
    <name type="scientific">SAR86 cluster bacterium</name>
    <dbReference type="NCBI Taxonomy" id="2030880"/>
    <lineage>
        <taxon>Bacteria</taxon>
        <taxon>Pseudomonadati</taxon>
        <taxon>Pseudomonadota</taxon>
        <taxon>Gammaproteobacteria</taxon>
        <taxon>SAR86 cluster</taxon>
    </lineage>
</organism>
<dbReference type="Pfam" id="PF04333">
    <property type="entry name" value="MlaA"/>
    <property type="match status" value="1"/>
</dbReference>
<proteinExistence type="inferred from homology"/>
<keyword evidence="4" id="KW-1185">Reference proteome</keyword>